<evidence type="ECO:0008006" key="3">
    <source>
        <dbReference type="Google" id="ProtNLM"/>
    </source>
</evidence>
<name>A0A1I5BIJ1_9PROT</name>
<gene>
    <name evidence="1" type="ORF">SAMN05216386_1688</name>
</gene>
<sequence>MELTRHARIRQQQRSIPPMIIELLIGYGACEKAGDGTSKHYFDKRSKRRLDAYAGKLSSLLIEHLNCYVVVCPEGRVITAGHRTERIKH</sequence>
<dbReference type="AlphaFoldDB" id="A0A1I5BIJ1"/>
<accession>A0A1I5BIJ1</accession>
<proteinExistence type="predicted"/>
<dbReference type="OrthoDB" id="8563196at2"/>
<protein>
    <recommendedName>
        <fullName evidence="3">DUF4258 domain-containing protein</fullName>
    </recommendedName>
</protein>
<evidence type="ECO:0000313" key="1">
    <source>
        <dbReference type="EMBL" id="SFN74564.1"/>
    </source>
</evidence>
<dbReference type="Proteomes" id="UP000183107">
    <property type="component" value="Unassembled WGS sequence"/>
</dbReference>
<dbReference type="EMBL" id="FOVJ01000003">
    <property type="protein sequence ID" value="SFN74564.1"/>
    <property type="molecule type" value="Genomic_DNA"/>
</dbReference>
<dbReference type="RefSeq" id="WP_074796621.1">
    <property type="nucleotide sequence ID" value="NZ_FOVJ01000003.1"/>
</dbReference>
<keyword evidence="2" id="KW-1185">Reference proteome</keyword>
<organism evidence="1 2">
    <name type="scientific">Nitrosospira briensis</name>
    <dbReference type="NCBI Taxonomy" id="35799"/>
    <lineage>
        <taxon>Bacteria</taxon>
        <taxon>Pseudomonadati</taxon>
        <taxon>Pseudomonadota</taxon>
        <taxon>Betaproteobacteria</taxon>
        <taxon>Nitrosomonadales</taxon>
        <taxon>Nitrosomonadaceae</taxon>
        <taxon>Nitrosospira</taxon>
    </lineage>
</organism>
<reference evidence="2" key="1">
    <citation type="submission" date="2016-10" db="EMBL/GenBank/DDBJ databases">
        <authorList>
            <person name="Varghese N."/>
        </authorList>
    </citation>
    <scope>NUCLEOTIDE SEQUENCE [LARGE SCALE GENOMIC DNA]</scope>
    <source>
        <strain evidence="2">Nsp8</strain>
    </source>
</reference>
<evidence type="ECO:0000313" key="2">
    <source>
        <dbReference type="Proteomes" id="UP000183107"/>
    </source>
</evidence>